<gene>
    <name evidence="4" type="ORF">AMYX_20540</name>
</gene>
<dbReference type="Pfam" id="PF00175">
    <property type="entry name" value="NAD_binding_1"/>
    <property type="match status" value="1"/>
</dbReference>
<comment type="cofactor">
    <cofactor evidence="1">
        <name>FAD</name>
        <dbReference type="ChEBI" id="CHEBI:57692"/>
    </cofactor>
    <text evidence="1">Binds 1 FAD per subunit.</text>
</comment>
<evidence type="ECO:0000313" key="5">
    <source>
        <dbReference type="Proteomes" id="UP000503640"/>
    </source>
</evidence>
<dbReference type="SUPFAM" id="SSF63380">
    <property type="entry name" value="Riboflavin synthase domain-like"/>
    <property type="match status" value="1"/>
</dbReference>
<dbReference type="SUPFAM" id="SSF52343">
    <property type="entry name" value="Ferredoxin reductase-like, C-terminal NADP-linked domain"/>
    <property type="match status" value="1"/>
</dbReference>
<feature type="domain" description="FAD-binding FR-type" evidence="3">
    <location>
        <begin position="27"/>
        <end position="125"/>
    </location>
</feature>
<evidence type="ECO:0000259" key="3">
    <source>
        <dbReference type="PROSITE" id="PS51384"/>
    </source>
</evidence>
<comment type="cofactor">
    <cofactor evidence="2">
        <name>[2Fe-2S] cluster</name>
        <dbReference type="ChEBI" id="CHEBI:190135"/>
    </cofactor>
    <text evidence="2">Binds 1 [2Fe-2S] cluster per subunit.</text>
</comment>
<dbReference type="GO" id="GO:0006221">
    <property type="term" value="P:pyrimidine nucleotide biosynthetic process"/>
    <property type="evidence" value="ECO:0007669"/>
    <property type="project" value="InterPro"/>
</dbReference>
<dbReference type="CDD" id="cd06219">
    <property type="entry name" value="DHOD_e_trans_like1"/>
    <property type="match status" value="1"/>
</dbReference>
<dbReference type="InterPro" id="IPR017938">
    <property type="entry name" value="Riboflavin_synthase-like_b-brl"/>
</dbReference>
<evidence type="ECO:0000256" key="1">
    <source>
        <dbReference type="PIRSR" id="PIRSR006816-1"/>
    </source>
</evidence>
<dbReference type="PROSITE" id="PS51384">
    <property type="entry name" value="FAD_FR"/>
    <property type="match status" value="1"/>
</dbReference>
<dbReference type="NCBIfam" id="NF004862">
    <property type="entry name" value="PRK06222.1"/>
    <property type="match status" value="1"/>
</dbReference>
<keyword evidence="2" id="KW-0479">Metal-binding</keyword>
<feature type="binding site" evidence="2">
    <location>
        <position position="267"/>
    </location>
    <ligand>
        <name>[2Fe-2S] cluster</name>
        <dbReference type="ChEBI" id="CHEBI:190135"/>
    </ligand>
</feature>
<evidence type="ECO:0000256" key="2">
    <source>
        <dbReference type="PIRSR" id="PIRSR006816-2"/>
    </source>
</evidence>
<name>A0A7I9VLM4_9BACT</name>
<keyword evidence="2" id="KW-0411">Iron-sulfur</keyword>
<accession>A0A7I9VLM4</accession>
<dbReference type="Gene3D" id="3.40.50.80">
    <property type="entry name" value="Nucleotide-binding domain of ferredoxin-NADP reductase (FNR) module"/>
    <property type="match status" value="1"/>
</dbReference>
<comment type="caution">
    <text evidence="4">The sequence shown here is derived from an EMBL/GenBank/DDBJ whole genome shotgun (WGS) entry which is preliminary data.</text>
</comment>
<dbReference type="Pfam" id="PF10418">
    <property type="entry name" value="DHODB_Fe-S_bind"/>
    <property type="match status" value="1"/>
</dbReference>
<dbReference type="GO" id="GO:0016491">
    <property type="term" value="F:oxidoreductase activity"/>
    <property type="evidence" value="ECO:0007669"/>
    <property type="project" value="InterPro"/>
</dbReference>
<evidence type="ECO:0000313" key="4">
    <source>
        <dbReference type="EMBL" id="GEJ57313.1"/>
    </source>
</evidence>
<dbReference type="GO" id="GO:0046872">
    <property type="term" value="F:metal ion binding"/>
    <property type="evidence" value="ECO:0007669"/>
    <property type="project" value="UniProtKB-KW"/>
</dbReference>
<proteinExistence type="predicted"/>
<dbReference type="InterPro" id="IPR012165">
    <property type="entry name" value="Cyt_c3_hydrogenase_gsu"/>
</dbReference>
<dbReference type="Gene3D" id="2.40.30.10">
    <property type="entry name" value="Translation factors"/>
    <property type="match status" value="1"/>
</dbReference>
<dbReference type="InterPro" id="IPR019480">
    <property type="entry name" value="Dihydroorotate_DH_Fe-S-bd"/>
</dbReference>
<protein>
    <recommendedName>
        <fullName evidence="3">FAD-binding FR-type domain-containing protein</fullName>
    </recommendedName>
</protein>
<dbReference type="PANTHER" id="PTHR43513">
    <property type="entry name" value="DIHYDROOROTATE DEHYDROGENASE B (NAD(+)), ELECTRON TRANSFER SUBUNIT"/>
    <property type="match status" value="1"/>
</dbReference>
<dbReference type="InterPro" id="IPR050353">
    <property type="entry name" value="PyrK_electron_transfer"/>
</dbReference>
<dbReference type="InterPro" id="IPR039261">
    <property type="entry name" value="FNR_nucleotide-bd"/>
</dbReference>
<dbReference type="PIRSF" id="PIRSF006816">
    <property type="entry name" value="Cyc3_hyd_g"/>
    <property type="match status" value="1"/>
</dbReference>
<dbReference type="Proteomes" id="UP000503640">
    <property type="component" value="Unassembled WGS sequence"/>
</dbReference>
<dbReference type="InterPro" id="IPR001433">
    <property type="entry name" value="OxRdtase_FAD/NAD-bd"/>
</dbReference>
<reference evidence="5" key="1">
    <citation type="journal article" date="2020" name="Appl. Environ. Microbiol.">
        <title>Diazotrophic Anaeromyxobacter Isolates from Soils.</title>
        <authorList>
            <person name="Masuda Y."/>
            <person name="Yamanaka H."/>
            <person name="Xu Z.X."/>
            <person name="Shiratori Y."/>
            <person name="Aono T."/>
            <person name="Amachi S."/>
            <person name="Senoo K."/>
            <person name="Itoh H."/>
        </authorList>
    </citation>
    <scope>NUCLEOTIDE SEQUENCE [LARGE SCALE GENOMIC DNA]</scope>
    <source>
        <strain evidence="5">R267</strain>
    </source>
</reference>
<organism evidence="4 5">
    <name type="scientific">Anaeromyxobacter diazotrophicus</name>
    <dbReference type="NCBI Taxonomy" id="2590199"/>
    <lineage>
        <taxon>Bacteria</taxon>
        <taxon>Pseudomonadati</taxon>
        <taxon>Myxococcota</taxon>
        <taxon>Myxococcia</taxon>
        <taxon>Myxococcales</taxon>
        <taxon>Cystobacterineae</taxon>
        <taxon>Anaeromyxobacteraceae</taxon>
        <taxon>Anaeromyxobacter</taxon>
    </lineage>
</organism>
<keyword evidence="5" id="KW-1185">Reference proteome</keyword>
<feature type="binding site" evidence="2">
    <location>
        <position position="255"/>
    </location>
    <ligand>
        <name>[2Fe-2S] cluster</name>
        <dbReference type="ChEBI" id="CHEBI:190135"/>
    </ligand>
</feature>
<sequence>MGKLARFVKGARTRFPPVPRGPHRMELLKQSFELLEKRELAPKVNLYKVRAPQVARARKAGQFVIIRVCEGSERIPLTIADADPVAGTVTLVVQEVGSTTARMAQVKVGERFADLLGPLGAPTHVAKIGTVVCVGGGIGIAPVHPIAQALKAAGNRVIGVLAARNTGLLFFRDEMRKACDEVRVWTDDGSEGKKGLATDAIKEIQAEVGQIAEVVAIGPVPMMKFVSKLTKELGIKTQVSLNPVMVDGTGMCGGCRVSVDGKSKFVCVDGPEFDGHQVDFDELSRRQAIYKEDERRAMERLVKEVR</sequence>
<keyword evidence="1" id="KW-0274">FAD</keyword>
<dbReference type="AlphaFoldDB" id="A0A7I9VLM4"/>
<dbReference type="PANTHER" id="PTHR43513:SF3">
    <property type="entry name" value="DIHYDROOROTATE DEHYDROGENASE B (NAD(+)), ELECTRON TRANSFER SUBUNIT-RELATED"/>
    <property type="match status" value="1"/>
</dbReference>
<feature type="binding site" evidence="1">
    <location>
        <begin position="92"/>
        <end position="94"/>
    </location>
    <ligand>
        <name>FAD</name>
        <dbReference type="ChEBI" id="CHEBI:57692"/>
    </ligand>
</feature>
<keyword evidence="2" id="KW-0001">2Fe-2S</keyword>
<keyword evidence="1" id="KW-0285">Flavoprotein</keyword>
<dbReference type="GO" id="GO:0051537">
    <property type="term" value="F:2 iron, 2 sulfur cluster binding"/>
    <property type="evidence" value="ECO:0007669"/>
    <property type="project" value="UniProtKB-KW"/>
</dbReference>
<dbReference type="GO" id="GO:0050660">
    <property type="term" value="F:flavin adenine dinucleotide binding"/>
    <property type="evidence" value="ECO:0007669"/>
    <property type="project" value="InterPro"/>
</dbReference>
<dbReference type="InterPro" id="IPR017927">
    <property type="entry name" value="FAD-bd_FR_type"/>
</dbReference>
<keyword evidence="2" id="KW-0408">Iron</keyword>
<dbReference type="EMBL" id="BJTG01000004">
    <property type="protein sequence ID" value="GEJ57313.1"/>
    <property type="molecule type" value="Genomic_DNA"/>
</dbReference>
<feature type="binding site" evidence="2">
    <location>
        <position position="252"/>
    </location>
    <ligand>
        <name>[2Fe-2S] cluster</name>
        <dbReference type="ChEBI" id="CHEBI:190135"/>
    </ligand>
</feature>